<dbReference type="InterPro" id="IPR028746">
    <property type="entry name" value="CatSper1"/>
</dbReference>
<dbReference type="GO" id="GO:0060296">
    <property type="term" value="P:regulation of cilium beat frequency involved in ciliary motility"/>
    <property type="evidence" value="ECO:0007669"/>
    <property type="project" value="TreeGrafter"/>
</dbReference>
<feature type="transmembrane region" description="Helical" evidence="5">
    <location>
        <begin position="172"/>
        <end position="193"/>
    </location>
</feature>
<gene>
    <name evidence="7" type="ORF">BpHYR1_023831</name>
</gene>
<dbReference type="InterPro" id="IPR005821">
    <property type="entry name" value="Ion_trans_dom"/>
</dbReference>
<dbReference type="GO" id="GO:0036128">
    <property type="term" value="C:CatSper complex"/>
    <property type="evidence" value="ECO:0007669"/>
    <property type="project" value="InterPro"/>
</dbReference>
<dbReference type="PANTHER" id="PTHR47193">
    <property type="entry name" value="CATION CHANNEL SPERM-ASSOCIATED PROTEIN 1"/>
    <property type="match status" value="1"/>
</dbReference>
<evidence type="ECO:0000256" key="5">
    <source>
        <dbReference type="SAM" id="Phobius"/>
    </source>
</evidence>
<feature type="transmembrane region" description="Helical" evidence="5">
    <location>
        <begin position="69"/>
        <end position="94"/>
    </location>
</feature>
<feature type="domain" description="Ion transport" evidence="6">
    <location>
        <begin position="5"/>
        <end position="192"/>
    </location>
</feature>
<dbReference type="EMBL" id="REGN01009388">
    <property type="protein sequence ID" value="RNA01283.1"/>
    <property type="molecule type" value="Genomic_DNA"/>
</dbReference>
<evidence type="ECO:0000259" key="6">
    <source>
        <dbReference type="Pfam" id="PF00520"/>
    </source>
</evidence>
<dbReference type="GO" id="GO:0005245">
    <property type="term" value="F:voltage-gated calcium channel activity"/>
    <property type="evidence" value="ECO:0007669"/>
    <property type="project" value="TreeGrafter"/>
</dbReference>
<dbReference type="GO" id="GO:0030317">
    <property type="term" value="P:flagellated sperm motility"/>
    <property type="evidence" value="ECO:0007669"/>
    <property type="project" value="InterPro"/>
</dbReference>
<comment type="subcellular location">
    <subcellularLocation>
        <location evidence="1">Membrane</location>
        <topology evidence="1">Multi-pass membrane protein</topology>
    </subcellularLocation>
</comment>
<keyword evidence="8" id="KW-1185">Reference proteome</keyword>
<keyword evidence="3 5" id="KW-1133">Transmembrane helix</keyword>
<evidence type="ECO:0000256" key="3">
    <source>
        <dbReference type="ARBA" id="ARBA00022989"/>
    </source>
</evidence>
<evidence type="ECO:0000313" key="8">
    <source>
        <dbReference type="Proteomes" id="UP000276133"/>
    </source>
</evidence>
<dbReference type="Pfam" id="PF00520">
    <property type="entry name" value="Ion_trans"/>
    <property type="match status" value="1"/>
</dbReference>
<dbReference type="Gene3D" id="1.20.120.350">
    <property type="entry name" value="Voltage-gated potassium channels. Chain C"/>
    <property type="match status" value="1"/>
</dbReference>
<dbReference type="GO" id="GO:0005227">
    <property type="term" value="F:calcium-activated cation channel activity"/>
    <property type="evidence" value="ECO:0007669"/>
    <property type="project" value="InterPro"/>
</dbReference>
<keyword evidence="2 5" id="KW-0812">Transmembrane</keyword>
<feature type="transmembrane region" description="Helical" evidence="5">
    <location>
        <begin position="205"/>
        <end position="224"/>
    </location>
</feature>
<dbReference type="SUPFAM" id="SSF81324">
    <property type="entry name" value="Voltage-gated potassium channels"/>
    <property type="match status" value="1"/>
</dbReference>
<dbReference type="InterPro" id="IPR027359">
    <property type="entry name" value="Volt_channel_dom_sf"/>
</dbReference>
<evidence type="ECO:0000313" key="7">
    <source>
        <dbReference type="EMBL" id="RNA01283.1"/>
    </source>
</evidence>
<protein>
    <submittedName>
        <fullName evidence="7">Cation channel sperm-associated 1</fullName>
    </submittedName>
</protein>
<dbReference type="STRING" id="10195.A0A3M7PQF8"/>
<organism evidence="7 8">
    <name type="scientific">Brachionus plicatilis</name>
    <name type="common">Marine rotifer</name>
    <name type="synonym">Brachionus muelleri</name>
    <dbReference type="NCBI Taxonomy" id="10195"/>
    <lineage>
        <taxon>Eukaryota</taxon>
        <taxon>Metazoa</taxon>
        <taxon>Spiralia</taxon>
        <taxon>Gnathifera</taxon>
        <taxon>Rotifera</taxon>
        <taxon>Eurotatoria</taxon>
        <taxon>Monogononta</taxon>
        <taxon>Pseudotrocha</taxon>
        <taxon>Ploima</taxon>
        <taxon>Brachionidae</taxon>
        <taxon>Brachionus</taxon>
    </lineage>
</organism>
<proteinExistence type="predicted"/>
<dbReference type="PANTHER" id="PTHR47193:SF1">
    <property type="entry name" value="CATION CHANNEL SPERM-ASSOCIATED PROTEIN 1"/>
    <property type="match status" value="1"/>
</dbReference>
<accession>A0A3M7PQF8</accession>
<keyword evidence="4 5" id="KW-0472">Membrane</keyword>
<dbReference type="Proteomes" id="UP000276133">
    <property type="component" value="Unassembled WGS sequence"/>
</dbReference>
<evidence type="ECO:0000256" key="4">
    <source>
        <dbReference type="ARBA" id="ARBA00023136"/>
    </source>
</evidence>
<comment type="caution">
    <text evidence="7">The sequence shown here is derived from an EMBL/GenBank/DDBJ whole genome shotgun (WGS) entry which is preliminary data.</text>
</comment>
<dbReference type="AlphaFoldDB" id="A0A3M7PQF8"/>
<name>A0A3M7PQF8_BRAPC</name>
<dbReference type="GO" id="GO:0007283">
    <property type="term" value="P:spermatogenesis"/>
    <property type="evidence" value="ECO:0007669"/>
    <property type="project" value="TreeGrafter"/>
</dbReference>
<dbReference type="OrthoDB" id="431720at2759"/>
<evidence type="ECO:0000256" key="2">
    <source>
        <dbReference type="ARBA" id="ARBA00022692"/>
    </source>
</evidence>
<sequence>MIKKFIFKLIIFLTVLTGILVMCLETYPDLNEKYSTHFHIIDNVCILIYLIEFIYKINDEHLAYFKDIWNLVDFFTLIVSLIDSIIVVSVSFSIESVESALLMESELNQSLILNGKKSNEEISNLSNVFKILKVLRIFRALKALRLLRTIKLLFSLKIILKTCSKSFRSLSAILVLITLTLFNFSVVGCGLFSDLDEKKFGIIEYFIMLNLFIAVLVDNFNLSLENGKINFCLNSSLKRTSKFDKIYS</sequence>
<evidence type="ECO:0000256" key="1">
    <source>
        <dbReference type="ARBA" id="ARBA00004141"/>
    </source>
</evidence>
<reference evidence="7 8" key="1">
    <citation type="journal article" date="2018" name="Sci. Rep.">
        <title>Genomic signatures of local adaptation to the degree of environmental predictability in rotifers.</title>
        <authorList>
            <person name="Franch-Gras L."/>
            <person name="Hahn C."/>
            <person name="Garcia-Roger E.M."/>
            <person name="Carmona M.J."/>
            <person name="Serra M."/>
            <person name="Gomez A."/>
        </authorList>
    </citation>
    <scope>NUCLEOTIDE SEQUENCE [LARGE SCALE GENOMIC DNA]</scope>
    <source>
        <strain evidence="7">HYR1</strain>
    </source>
</reference>